<evidence type="ECO:0000256" key="4">
    <source>
        <dbReference type="ARBA" id="ARBA00022801"/>
    </source>
</evidence>
<keyword evidence="10" id="KW-1185">Reference proteome</keyword>
<gene>
    <name evidence="9" type="primary">HRT2_2</name>
    <name evidence="9" type="ORF">LTR25_007088</name>
</gene>
<evidence type="ECO:0000256" key="6">
    <source>
        <dbReference type="ARBA" id="ARBA00048809"/>
    </source>
</evidence>
<dbReference type="Gene3D" id="1.20.930.60">
    <property type="match status" value="1"/>
</dbReference>
<dbReference type="Pfam" id="PF01937">
    <property type="entry name" value="ARMT1-like_dom"/>
    <property type="match status" value="1"/>
</dbReference>
<dbReference type="AlphaFoldDB" id="A0AAV9Q5A6"/>
<comment type="similarity">
    <text evidence="2 7">Belongs to the damage-control phosphatase family. Sugar phosphate phosphatase III subfamily.</text>
</comment>
<keyword evidence="5 7" id="KW-0464">Manganese</keyword>
<comment type="caution">
    <text evidence="9">The sequence shown here is derived from an EMBL/GenBank/DDBJ whole genome shotgun (WGS) entry which is preliminary data.</text>
</comment>
<dbReference type="Proteomes" id="UP001345827">
    <property type="component" value="Unassembled WGS sequence"/>
</dbReference>
<dbReference type="InterPro" id="IPR036075">
    <property type="entry name" value="ARMT-1-like_metal-bd_sf"/>
</dbReference>
<name>A0AAV9Q5A6_9PEZI</name>
<dbReference type="Gene3D" id="3.40.50.10880">
    <property type="entry name" value="Uncharacterised protein PF01937, DUF89, domain 3"/>
    <property type="match status" value="1"/>
</dbReference>
<evidence type="ECO:0000313" key="9">
    <source>
        <dbReference type="EMBL" id="KAK5534108.1"/>
    </source>
</evidence>
<dbReference type="GO" id="GO:0005634">
    <property type="term" value="C:nucleus"/>
    <property type="evidence" value="ECO:0007669"/>
    <property type="project" value="TreeGrafter"/>
</dbReference>
<evidence type="ECO:0000256" key="3">
    <source>
        <dbReference type="ARBA" id="ARBA00022723"/>
    </source>
</evidence>
<dbReference type="FunFam" id="3.40.50.10880:FF:000007">
    <property type="entry name" value="DUF89 domain protein"/>
    <property type="match status" value="1"/>
</dbReference>
<evidence type="ECO:0000313" key="10">
    <source>
        <dbReference type="Proteomes" id="UP001345827"/>
    </source>
</evidence>
<proteinExistence type="inferred from homology"/>
<dbReference type="PANTHER" id="PTHR12260:SF6">
    <property type="entry name" value="DAMAGE-CONTROL PHOSPHATASE ARMT1"/>
    <property type="match status" value="1"/>
</dbReference>
<evidence type="ECO:0000256" key="2">
    <source>
        <dbReference type="ARBA" id="ARBA00009519"/>
    </source>
</evidence>
<evidence type="ECO:0000256" key="1">
    <source>
        <dbReference type="ARBA" id="ARBA00001326"/>
    </source>
</evidence>
<comment type="domain">
    <text evidence="7">Subfamily III proteins have a conserved RTxK motif about 40-50 residues from the C-terminus; the threonine may be replaced by serine or cysteine.</text>
</comment>
<dbReference type="EC" id="3.1.3.-" evidence="7"/>
<keyword evidence="3 7" id="KW-0479">Metal-binding</keyword>
<organism evidence="9 10">
    <name type="scientific">Vermiconidia calcicola</name>
    <dbReference type="NCBI Taxonomy" id="1690605"/>
    <lineage>
        <taxon>Eukaryota</taxon>
        <taxon>Fungi</taxon>
        <taxon>Dikarya</taxon>
        <taxon>Ascomycota</taxon>
        <taxon>Pezizomycotina</taxon>
        <taxon>Dothideomycetes</taxon>
        <taxon>Dothideomycetidae</taxon>
        <taxon>Mycosphaerellales</taxon>
        <taxon>Extremaceae</taxon>
        <taxon>Vermiconidia</taxon>
    </lineage>
</organism>
<dbReference type="SUPFAM" id="SSF111321">
    <property type="entry name" value="AF1104-like"/>
    <property type="match status" value="1"/>
</dbReference>
<dbReference type="GO" id="GO:0016791">
    <property type="term" value="F:phosphatase activity"/>
    <property type="evidence" value="ECO:0007669"/>
    <property type="project" value="TreeGrafter"/>
</dbReference>
<dbReference type="EMBL" id="JAXLQG010000012">
    <property type="protein sequence ID" value="KAK5534108.1"/>
    <property type="molecule type" value="Genomic_DNA"/>
</dbReference>
<comment type="catalytic activity">
    <reaction evidence="1 7">
        <text>beta-D-fructose 1-phosphate + H2O = D-fructose + phosphate</text>
        <dbReference type="Rhea" id="RHEA:35603"/>
        <dbReference type="ChEBI" id="CHEBI:15377"/>
        <dbReference type="ChEBI" id="CHEBI:37721"/>
        <dbReference type="ChEBI" id="CHEBI:43474"/>
        <dbReference type="ChEBI" id="CHEBI:138881"/>
    </reaction>
</comment>
<dbReference type="PANTHER" id="PTHR12260">
    <property type="entry name" value="DAMAGE-CONTROL PHOSPHATASE ARMT1"/>
    <property type="match status" value="1"/>
</dbReference>
<dbReference type="GO" id="GO:0006974">
    <property type="term" value="P:DNA damage response"/>
    <property type="evidence" value="ECO:0007669"/>
    <property type="project" value="TreeGrafter"/>
</dbReference>
<comment type="function">
    <text evidence="7">Metal-dependent phosphatase that shows phosphatase activity against several substrates, including fructose-1-phosphate and fructose-6-phosphate. Its preference for fructose-1-phosphate, a strong glycating agent that causes DNA damage rather than a canonical yeast metabolite, suggests a damage-control function in hexose phosphate metabolism.</text>
</comment>
<comment type="catalytic activity">
    <reaction evidence="6 7">
        <text>beta-D-fructose 6-phosphate = dihydroxyacetone + D-glyceraldehyde 3-phosphate</text>
        <dbReference type="Rhea" id="RHEA:28002"/>
        <dbReference type="ChEBI" id="CHEBI:16016"/>
        <dbReference type="ChEBI" id="CHEBI:57634"/>
        <dbReference type="ChEBI" id="CHEBI:59776"/>
    </reaction>
</comment>
<evidence type="ECO:0000256" key="7">
    <source>
        <dbReference type="RuleBase" id="RU367030"/>
    </source>
</evidence>
<evidence type="ECO:0000259" key="8">
    <source>
        <dbReference type="Pfam" id="PF01937"/>
    </source>
</evidence>
<feature type="domain" description="Damage-control phosphatase ARMT1-like metal-binding" evidence="8">
    <location>
        <begin position="21"/>
        <end position="429"/>
    </location>
</feature>
<accession>A0AAV9Q5A6</accession>
<dbReference type="InterPro" id="IPR002791">
    <property type="entry name" value="ARMT1-like_metal-bd"/>
</dbReference>
<comment type="cofactor">
    <cofactor evidence="7">
        <name>Mn(2+)</name>
        <dbReference type="ChEBI" id="CHEBI:29035"/>
    </cofactor>
    <cofactor evidence="7">
        <name>Ni(2+)</name>
        <dbReference type="ChEBI" id="CHEBI:49786"/>
    </cofactor>
</comment>
<dbReference type="GO" id="GO:0046872">
    <property type="term" value="F:metal ion binding"/>
    <property type="evidence" value="ECO:0007669"/>
    <property type="project" value="UniProtKB-UniRule"/>
</dbReference>
<sequence>MSLEVQPVWTSEPGSMANETALTRWPRIVLDIVKDVTETCDQLSAQDEKKEAQRICRELESLHEEITTDGKLREITLRQKVDNASLLPEDERLSDVEDWNAQLRQIQGCSWLAAPWLFTECYLYKRVQAIFVISDTQIWPSYDYFKRQKDSTFAKSSAAVEELAARFINMVKEKDAFTDQTHADAQRLLFTEMVEIALWGNATDLSMLGPLSVEDLQSLQGRDSIAKSRRNIVDDDLDDVWRFLSRHPRANIDIVLDNAGFEFFTDMLLATYLLEMKIASSIRIHVKDFPWFVSDVIPSDIPSLFSHLKSTEIFPHHRQEIDQLVTRMQNQLSSGAIHVQQHPFWTTGHTYHDMPSHAKDLFEDLKSRDLIITKGDLNYRKLTRDGLWPHTTRFEDAIGPMGRGSGINVMALRTNKADVVVGIETEAKVAELHKEAPNGAWTRNGRYAVISFNEGRLPN</sequence>
<reference evidence="9 10" key="1">
    <citation type="submission" date="2023-06" db="EMBL/GenBank/DDBJ databases">
        <title>Black Yeasts Isolated from many extreme environments.</title>
        <authorList>
            <person name="Coleine C."/>
            <person name="Stajich J.E."/>
            <person name="Selbmann L."/>
        </authorList>
    </citation>
    <scope>NUCLEOTIDE SEQUENCE [LARGE SCALE GENOMIC DNA]</scope>
    <source>
        <strain evidence="9 10">CCFEE 5887</strain>
    </source>
</reference>
<dbReference type="InterPro" id="IPR039763">
    <property type="entry name" value="ARMT1"/>
</dbReference>
<evidence type="ECO:0000256" key="5">
    <source>
        <dbReference type="ARBA" id="ARBA00023211"/>
    </source>
</evidence>
<protein>
    <recommendedName>
        <fullName evidence="7">Sugar phosphate phosphatase</fullName>
        <ecNumber evidence="7">3.1.3.-</ecNumber>
    </recommendedName>
</protein>
<keyword evidence="4 7" id="KW-0378">Hydrolase</keyword>